<evidence type="ECO:0000256" key="12">
    <source>
        <dbReference type="SAM" id="Phobius"/>
    </source>
</evidence>
<dbReference type="PANTHER" id="PTHR34220">
    <property type="entry name" value="SENSOR HISTIDINE KINASE YPDA"/>
    <property type="match status" value="1"/>
</dbReference>
<dbReference type="InterPro" id="IPR036890">
    <property type="entry name" value="HATPase_C_sf"/>
</dbReference>
<keyword evidence="6 15" id="KW-0808">Transferase</keyword>
<keyword evidence="11 12" id="KW-0472">Membrane</keyword>
<feature type="domain" description="HAMP" evidence="14">
    <location>
        <begin position="352"/>
        <end position="404"/>
    </location>
</feature>
<dbReference type="PROSITE" id="PS50885">
    <property type="entry name" value="HAMP"/>
    <property type="match status" value="1"/>
</dbReference>
<dbReference type="CDD" id="cd06225">
    <property type="entry name" value="HAMP"/>
    <property type="match status" value="1"/>
</dbReference>
<dbReference type="Proteomes" id="UP001575622">
    <property type="component" value="Unassembled WGS sequence"/>
</dbReference>
<evidence type="ECO:0000256" key="4">
    <source>
        <dbReference type="ARBA" id="ARBA00022475"/>
    </source>
</evidence>
<evidence type="ECO:0000256" key="10">
    <source>
        <dbReference type="ARBA" id="ARBA00023012"/>
    </source>
</evidence>
<dbReference type="Gene3D" id="3.30.565.10">
    <property type="entry name" value="Histidine kinase-like ATPase, C-terminal domain"/>
    <property type="match status" value="1"/>
</dbReference>
<dbReference type="EC" id="2.7.13.3" evidence="3"/>
<evidence type="ECO:0000256" key="1">
    <source>
        <dbReference type="ARBA" id="ARBA00000085"/>
    </source>
</evidence>
<evidence type="ECO:0000313" key="15">
    <source>
        <dbReference type="EMBL" id="MFB0841545.1"/>
    </source>
</evidence>
<dbReference type="Pfam" id="PF06580">
    <property type="entry name" value="His_kinase"/>
    <property type="match status" value="1"/>
</dbReference>
<dbReference type="Gene3D" id="6.10.340.10">
    <property type="match status" value="1"/>
</dbReference>
<dbReference type="Pfam" id="PF00672">
    <property type="entry name" value="HAMP"/>
    <property type="match status" value="1"/>
</dbReference>
<keyword evidence="10" id="KW-0902">Two-component regulatory system</keyword>
<dbReference type="RefSeq" id="WP_373949052.1">
    <property type="nucleotide sequence ID" value="NZ_JBHDLN010000002.1"/>
</dbReference>
<evidence type="ECO:0000259" key="14">
    <source>
        <dbReference type="PROSITE" id="PS50885"/>
    </source>
</evidence>
<keyword evidence="7" id="KW-0547">Nucleotide-binding</keyword>
<evidence type="ECO:0000256" key="2">
    <source>
        <dbReference type="ARBA" id="ARBA00004651"/>
    </source>
</evidence>
<feature type="transmembrane region" description="Helical" evidence="12">
    <location>
        <begin position="328"/>
        <end position="350"/>
    </location>
</feature>
<evidence type="ECO:0000256" key="3">
    <source>
        <dbReference type="ARBA" id="ARBA00012438"/>
    </source>
</evidence>
<keyword evidence="12" id="KW-1133">Transmembrane helix</keyword>
<dbReference type="EMBL" id="JBHDLN010000002">
    <property type="protein sequence ID" value="MFB0841545.1"/>
    <property type="molecule type" value="Genomic_DNA"/>
</dbReference>
<keyword evidence="12" id="KW-0812">Transmembrane</keyword>
<accession>A0ABV4UUP2</accession>
<name>A0ABV4UUP2_9BACL</name>
<dbReference type="Pfam" id="PF02518">
    <property type="entry name" value="HATPase_c"/>
    <property type="match status" value="1"/>
</dbReference>
<dbReference type="InterPro" id="IPR010559">
    <property type="entry name" value="Sig_transdc_His_kin_internal"/>
</dbReference>
<dbReference type="InterPro" id="IPR005467">
    <property type="entry name" value="His_kinase_dom"/>
</dbReference>
<evidence type="ECO:0000256" key="6">
    <source>
        <dbReference type="ARBA" id="ARBA00022679"/>
    </source>
</evidence>
<dbReference type="PANTHER" id="PTHR34220:SF7">
    <property type="entry name" value="SENSOR HISTIDINE KINASE YPDA"/>
    <property type="match status" value="1"/>
</dbReference>
<keyword evidence="16" id="KW-1185">Reference proteome</keyword>
<organism evidence="15 16">
    <name type="scientific">Paenibacillus oleatilyticus</name>
    <dbReference type="NCBI Taxonomy" id="2594886"/>
    <lineage>
        <taxon>Bacteria</taxon>
        <taxon>Bacillati</taxon>
        <taxon>Bacillota</taxon>
        <taxon>Bacilli</taxon>
        <taxon>Bacillales</taxon>
        <taxon>Paenibacillaceae</taxon>
        <taxon>Paenibacillus</taxon>
    </lineage>
</organism>
<evidence type="ECO:0000256" key="8">
    <source>
        <dbReference type="ARBA" id="ARBA00022777"/>
    </source>
</evidence>
<keyword evidence="5" id="KW-0597">Phosphoprotein</keyword>
<dbReference type="InterPro" id="IPR003660">
    <property type="entry name" value="HAMP_dom"/>
</dbReference>
<dbReference type="SMART" id="SM00387">
    <property type="entry name" value="HATPase_c"/>
    <property type="match status" value="1"/>
</dbReference>
<evidence type="ECO:0000256" key="7">
    <source>
        <dbReference type="ARBA" id="ARBA00022741"/>
    </source>
</evidence>
<keyword evidence="8 15" id="KW-0418">Kinase</keyword>
<dbReference type="SMART" id="SM00304">
    <property type="entry name" value="HAMP"/>
    <property type="match status" value="1"/>
</dbReference>
<evidence type="ECO:0000256" key="5">
    <source>
        <dbReference type="ARBA" id="ARBA00022553"/>
    </source>
</evidence>
<protein>
    <recommendedName>
        <fullName evidence="3">histidine kinase</fullName>
        <ecNumber evidence="3">2.7.13.3</ecNumber>
    </recommendedName>
</protein>
<gene>
    <name evidence="15" type="ORF">ACEU3E_05145</name>
</gene>
<dbReference type="SUPFAM" id="SSF55874">
    <property type="entry name" value="ATPase domain of HSP90 chaperone/DNA topoisomerase II/histidine kinase"/>
    <property type="match status" value="1"/>
</dbReference>
<feature type="domain" description="Histidine kinase" evidence="13">
    <location>
        <begin position="515"/>
        <end position="620"/>
    </location>
</feature>
<keyword evidence="9" id="KW-0067">ATP-binding</keyword>
<dbReference type="InterPro" id="IPR050640">
    <property type="entry name" value="Bact_2-comp_sensor_kinase"/>
</dbReference>
<sequence>METGLGTKYDPLERGCETIDVRHWDKLRWAARIHPYLRRSKIKNRLILSFLFLSILPICIATLLTYNKSGEAIRSKISAYSLQILDQLRNEIKRENELLLYLTDQIMMHNLVQTSLLQANTALDTQSVMDSYYELNSAFSGRKLFSQIKSLQITNSSGNLMYDLGYDKLRDEDIAMLTDMIEAGDGKDVWTHIVTKNGVDCIVLARPIHSQFDWMNTIGYVFIAVKESYYSRIIHEDADVGEGSDLFIADTRGVVLSAGNRSLQVGANYPNGELLKEISEHELLGTRAFSAVFNKQKYLLVYSYDAVSRWYLVGTIPYELLNKETKQILPYIVLVVGLCLLCSLLLAFLISTSISTPLQRLTESMKQVSTGNFQIRIQDPSNDEIGFLTGKFNLMIEQLRDLIDHTKQEQIKKREIELQMLQAQINPHFLFNTLNCLKWTAAINHVPIVSEGLTALAELLRHTMVDKKEFIPLRSELANVDNYLIIQRLRFGSSFTVEYDIDDGLSEAAIMKFILQPIVENSLIHGLDGAEREDKKLVISATSADGQLQITVQDNGKGMNEEQLRRLLDSNTRGKHRLSNIGIRNVQERIQLNFGTKYGLSVESREGEGTRVLLTMPMIGGIEDEGHNRRR</sequence>
<reference evidence="15 16" key="1">
    <citation type="submission" date="2024-09" db="EMBL/GenBank/DDBJ databases">
        <authorList>
            <person name="Makale K.P.P."/>
            <person name="Makhzoum A."/>
            <person name="Rantong G."/>
            <person name="Rahube T.O."/>
        </authorList>
    </citation>
    <scope>NUCLEOTIDE SEQUENCE [LARGE SCALE GENOMIC DNA]</scope>
    <source>
        <strain evidence="15 16">KM_D13</strain>
    </source>
</reference>
<dbReference type="PROSITE" id="PS50109">
    <property type="entry name" value="HIS_KIN"/>
    <property type="match status" value="1"/>
</dbReference>
<evidence type="ECO:0000256" key="11">
    <source>
        <dbReference type="ARBA" id="ARBA00023136"/>
    </source>
</evidence>
<evidence type="ECO:0000259" key="13">
    <source>
        <dbReference type="PROSITE" id="PS50109"/>
    </source>
</evidence>
<comment type="caution">
    <text evidence="15">The sequence shown here is derived from an EMBL/GenBank/DDBJ whole genome shotgun (WGS) entry which is preliminary data.</text>
</comment>
<comment type="catalytic activity">
    <reaction evidence="1">
        <text>ATP + protein L-histidine = ADP + protein N-phospho-L-histidine.</text>
        <dbReference type="EC" id="2.7.13.3"/>
    </reaction>
</comment>
<dbReference type="GO" id="GO:0004673">
    <property type="term" value="F:protein histidine kinase activity"/>
    <property type="evidence" value="ECO:0007669"/>
    <property type="project" value="UniProtKB-EC"/>
</dbReference>
<dbReference type="SUPFAM" id="SSF158472">
    <property type="entry name" value="HAMP domain-like"/>
    <property type="match status" value="1"/>
</dbReference>
<evidence type="ECO:0000313" key="16">
    <source>
        <dbReference type="Proteomes" id="UP001575622"/>
    </source>
</evidence>
<evidence type="ECO:0000256" key="9">
    <source>
        <dbReference type="ARBA" id="ARBA00022840"/>
    </source>
</evidence>
<feature type="transmembrane region" description="Helical" evidence="12">
    <location>
        <begin position="46"/>
        <end position="66"/>
    </location>
</feature>
<comment type="subcellular location">
    <subcellularLocation>
        <location evidence="2">Cell membrane</location>
        <topology evidence="2">Multi-pass membrane protein</topology>
    </subcellularLocation>
</comment>
<proteinExistence type="predicted"/>
<dbReference type="Gene3D" id="3.30.450.20">
    <property type="entry name" value="PAS domain"/>
    <property type="match status" value="1"/>
</dbReference>
<keyword evidence="4" id="KW-1003">Cell membrane</keyword>
<dbReference type="InterPro" id="IPR003594">
    <property type="entry name" value="HATPase_dom"/>
</dbReference>